<evidence type="ECO:0000313" key="7">
    <source>
        <dbReference type="EMBL" id="KAF2675444.1"/>
    </source>
</evidence>
<protein>
    <recommendedName>
        <fullName evidence="3">amidase</fullName>
        <ecNumber evidence="3">3.5.1.4</ecNumber>
    </recommendedName>
</protein>
<dbReference type="SUPFAM" id="SSF75304">
    <property type="entry name" value="Amidase signature (AS) enzymes"/>
    <property type="match status" value="1"/>
</dbReference>
<dbReference type="PROSITE" id="PS00571">
    <property type="entry name" value="AMIDASES"/>
    <property type="match status" value="1"/>
</dbReference>
<dbReference type="EC" id="3.5.1.4" evidence="3"/>
<dbReference type="PANTHER" id="PTHR46072">
    <property type="entry name" value="AMIDASE-RELATED-RELATED"/>
    <property type="match status" value="1"/>
</dbReference>
<comment type="similarity">
    <text evidence="2">Belongs to the amidase family.</text>
</comment>
<evidence type="ECO:0000256" key="4">
    <source>
        <dbReference type="ARBA" id="ARBA00022801"/>
    </source>
</evidence>
<dbReference type="GO" id="GO:0004040">
    <property type="term" value="F:amidase activity"/>
    <property type="evidence" value="ECO:0007669"/>
    <property type="project" value="UniProtKB-EC"/>
</dbReference>
<dbReference type="AlphaFoldDB" id="A0A6A6UWU0"/>
<dbReference type="Gene3D" id="3.90.1300.10">
    <property type="entry name" value="Amidase signature (AS) domain"/>
    <property type="match status" value="1"/>
</dbReference>
<feature type="active site" description="Charge relay system" evidence="5">
    <location>
        <position position="206"/>
    </location>
</feature>
<accession>A0A6A6UWU0</accession>
<dbReference type="Proteomes" id="UP000799302">
    <property type="component" value="Unassembled WGS sequence"/>
</dbReference>
<dbReference type="InterPro" id="IPR036928">
    <property type="entry name" value="AS_sf"/>
</dbReference>
<organism evidence="7 8">
    <name type="scientific">Microthyrium microscopicum</name>
    <dbReference type="NCBI Taxonomy" id="703497"/>
    <lineage>
        <taxon>Eukaryota</taxon>
        <taxon>Fungi</taxon>
        <taxon>Dikarya</taxon>
        <taxon>Ascomycota</taxon>
        <taxon>Pezizomycotina</taxon>
        <taxon>Dothideomycetes</taxon>
        <taxon>Dothideomycetes incertae sedis</taxon>
        <taxon>Microthyriales</taxon>
        <taxon>Microthyriaceae</taxon>
        <taxon>Microthyrium</taxon>
    </lineage>
</organism>
<dbReference type="OrthoDB" id="6428749at2759"/>
<gene>
    <name evidence="7" type="ORF">BT63DRAFT_431209</name>
</gene>
<dbReference type="PIRSF" id="PIRSF001221">
    <property type="entry name" value="Amidase_fungi"/>
    <property type="match status" value="1"/>
</dbReference>
<evidence type="ECO:0000259" key="6">
    <source>
        <dbReference type="Pfam" id="PF01425"/>
    </source>
</evidence>
<proteinExistence type="inferred from homology"/>
<evidence type="ECO:0000256" key="5">
    <source>
        <dbReference type="PIRSR" id="PIRSR001221-1"/>
    </source>
</evidence>
<evidence type="ECO:0000313" key="8">
    <source>
        <dbReference type="Proteomes" id="UP000799302"/>
    </source>
</evidence>
<evidence type="ECO:0000256" key="2">
    <source>
        <dbReference type="ARBA" id="ARBA00009199"/>
    </source>
</evidence>
<sequence length="559" mass="62204">MIETWRPIAKEAQDYRDSTIAELPGSIPKTLPNLPKKVVEILPELLPAVETTIVCLSTSSLVNQISGGRISASDATMAYLKRAAMAQQLTSCITELLPETALSRARHLDEFWAEHKKPIGPLHGLCISVKECIGMQGLRLSSGYCTFWNHPPPKSDALVLRILTRAGAIFHARTTVPQTMAQLETVSSLWGTTVNPWNTDTSSGGSSGGESALIACGGSVLGIGTDTAGSVRIPAAACGLYGFKPTAFRIPTIGWSSTLPGADTLLTTLGPLCKDLDGIELFMQPSLIPMLWTPVEISASAEMPLRIGIMWHDEVVLPHPPINRALKNIVSRLSVLPNIAIADFKPYKHDEAWAIFSSLYFTDGGAEEHELLSRMGEPMQPLAKWIIDDNPCVNKLTREEQDYWLEKREEYRIEYVKHWNETGSFNDQNGKWEGTFDVIICPVAPWVASRHGTARYMSYTSVWNLLDYPALAVPTSEFEIDGFVDKNLDGAERTEDFVSDVDEEMRQMWDPEFYHGMPLSLQLVTRRFQDEKLIAITRYLRDQFRESVDILGDSDSMQL</sequence>
<comment type="catalytic activity">
    <reaction evidence="1">
        <text>a monocarboxylic acid amide + H2O = a monocarboxylate + NH4(+)</text>
        <dbReference type="Rhea" id="RHEA:12020"/>
        <dbReference type="ChEBI" id="CHEBI:15377"/>
        <dbReference type="ChEBI" id="CHEBI:28938"/>
        <dbReference type="ChEBI" id="CHEBI:35757"/>
        <dbReference type="ChEBI" id="CHEBI:83628"/>
        <dbReference type="EC" id="3.5.1.4"/>
    </reaction>
</comment>
<reference evidence="7" key="1">
    <citation type="journal article" date="2020" name="Stud. Mycol.">
        <title>101 Dothideomycetes genomes: a test case for predicting lifestyles and emergence of pathogens.</title>
        <authorList>
            <person name="Haridas S."/>
            <person name="Albert R."/>
            <person name="Binder M."/>
            <person name="Bloem J."/>
            <person name="Labutti K."/>
            <person name="Salamov A."/>
            <person name="Andreopoulos B."/>
            <person name="Baker S."/>
            <person name="Barry K."/>
            <person name="Bills G."/>
            <person name="Bluhm B."/>
            <person name="Cannon C."/>
            <person name="Castanera R."/>
            <person name="Culley D."/>
            <person name="Daum C."/>
            <person name="Ezra D."/>
            <person name="Gonzalez J."/>
            <person name="Henrissat B."/>
            <person name="Kuo A."/>
            <person name="Liang C."/>
            <person name="Lipzen A."/>
            <person name="Lutzoni F."/>
            <person name="Magnuson J."/>
            <person name="Mondo S."/>
            <person name="Nolan M."/>
            <person name="Ohm R."/>
            <person name="Pangilinan J."/>
            <person name="Park H.-J."/>
            <person name="Ramirez L."/>
            <person name="Alfaro M."/>
            <person name="Sun H."/>
            <person name="Tritt A."/>
            <person name="Yoshinaga Y."/>
            <person name="Zwiers L.-H."/>
            <person name="Turgeon B."/>
            <person name="Goodwin S."/>
            <person name="Spatafora J."/>
            <person name="Crous P."/>
            <person name="Grigoriev I."/>
        </authorList>
    </citation>
    <scope>NUCLEOTIDE SEQUENCE</scope>
    <source>
        <strain evidence="7">CBS 115976</strain>
    </source>
</reference>
<dbReference type="InterPro" id="IPR020556">
    <property type="entry name" value="Amidase_CS"/>
</dbReference>
<dbReference type="Pfam" id="PF01425">
    <property type="entry name" value="Amidase"/>
    <property type="match status" value="1"/>
</dbReference>
<evidence type="ECO:0000256" key="1">
    <source>
        <dbReference type="ARBA" id="ARBA00001311"/>
    </source>
</evidence>
<dbReference type="InterPro" id="IPR023631">
    <property type="entry name" value="Amidase_dom"/>
</dbReference>
<keyword evidence="4" id="KW-0378">Hydrolase</keyword>
<keyword evidence="8" id="KW-1185">Reference proteome</keyword>
<feature type="domain" description="Amidase" evidence="6">
    <location>
        <begin position="75"/>
        <end position="533"/>
    </location>
</feature>
<feature type="active site" description="Charge relay system" evidence="5">
    <location>
        <position position="130"/>
    </location>
</feature>
<evidence type="ECO:0000256" key="3">
    <source>
        <dbReference type="ARBA" id="ARBA00012922"/>
    </source>
</evidence>
<feature type="active site" description="Acyl-ester intermediate" evidence="5">
    <location>
        <position position="230"/>
    </location>
</feature>
<name>A0A6A6UWU0_9PEZI</name>
<dbReference type="PANTHER" id="PTHR46072:SF4">
    <property type="entry name" value="AMIDASE C550.07-RELATED"/>
    <property type="match status" value="1"/>
</dbReference>
<dbReference type="EMBL" id="MU004230">
    <property type="protein sequence ID" value="KAF2675444.1"/>
    <property type="molecule type" value="Genomic_DNA"/>
</dbReference>